<dbReference type="Gene3D" id="2.130.10.10">
    <property type="entry name" value="YVTN repeat-like/Quinoprotein amine dehydrogenase"/>
    <property type="match status" value="1"/>
</dbReference>
<accession>A0AAD8N9Q8</accession>
<dbReference type="InterPro" id="IPR020472">
    <property type="entry name" value="WD40_PAC1"/>
</dbReference>
<keyword evidence="7" id="KW-1185">Reference proteome</keyword>
<evidence type="ECO:0000256" key="4">
    <source>
        <dbReference type="ARBA" id="ARBA00023242"/>
    </source>
</evidence>
<dbReference type="SMART" id="SM00320">
    <property type="entry name" value="WD40"/>
    <property type="match status" value="4"/>
</dbReference>
<sequence>MFQAFSILRYEIGQKYNSHYDAFHPSEYGQQKSQGAFTGHKGPVSCLTFRQGTSELFSGSFDRTIKVWNADDRAYITTLFGHQSEVLTIDCLRKERILTVGRDRTMHLWKVPEESQLIYRASASSLECCCFISNDEFLSGSDDGSIEQWSVLRKKPVHIIKNAHALQTLDRLEHTEDKRLSNGHKENGINENPCLSAHSWVGSVAVCRNSDLASSGAGNGSIRLWEIERESKGLRPLFELPLVASYYTRQPVMPFQNGWNNLSLLQNKHDMEKMVVQIGKKENILPDAPTPKSLRLFKLSVLDQTQVKLYVPLMFYLNNTSNLDSGRSKLLKISFIMVSILI</sequence>
<dbReference type="PROSITE" id="PS50082">
    <property type="entry name" value="WD_REPEATS_2"/>
    <property type="match status" value="1"/>
</dbReference>
<evidence type="ECO:0000256" key="2">
    <source>
        <dbReference type="ARBA" id="ARBA00022574"/>
    </source>
</evidence>
<dbReference type="EMBL" id="JAUIZM010000001">
    <property type="protein sequence ID" value="KAK1400816.1"/>
    <property type="molecule type" value="Genomic_DNA"/>
</dbReference>
<evidence type="ECO:0000256" key="5">
    <source>
        <dbReference type="PROSITE-ProRule" id="PRU00221"/>
    </source>
</evidence>
<reference evidence="6" key="2">
    <citation type="submission" date="2023-05" db="EMBL/GenBank/DDBJ databases">
        <authorList>
            <person name="Schelkunov M.I."/>
        </authorList>
    </citation>
    <scope>NUCLEOTIDE SEQUENCE</scope>
    <source>
        <strain evidence="6">Hsosn_3</strain>
        <tissue evidence="6">Leaf</tissue>
    </source>
</reference>
<dbReference type="GO" id="GO:0034511">
    <property type="term" value="F:U3 snoRNA binding"/>
    <property type="evidence" value="ECO:0007669"/>
    <property type="project" value="InterPro"/>
</dbReference>
<dbReference type="SUPFAM" id="SSF50978">
    <property type="entry name" value="WD40 repeat-like"/>
    <property type="match status" value="1"/>
</dbReference>
<comment type="caution">
    <text evidence="6">The sequence shown here is derived from an EMBL/GenBank/DDBJ whole genome shotgun (WGS) entry which is preliminary data.</text>
</comment>
<reference evidence="6" key="1">
    <citation type="submission" date="2023-02" db="EMBL/GenBank/DDBJ databases">
        <title>Genome of toxic invasive species Heracleum sosnowskyi carries increased number of genes despite the absence of recent whole-genome duplications.</title>
        <authorList>
            <person name="Schelkunov M."/>
            <person name="Shtratnikova V."/>
            <person name="Makarenko M."/>
            <person name="Klepikova A."/>
            <person name="Omelchenko D."/>
            <person name="Novikova G."/>
            <person name="Obukhova E."/>
            <person name="Bogdanov V."/>
            <person name="Penin A."/>
            <person name="Logacheva M."/>
        </authorList>
    </citation>
    <scope>NUCLEOTIDE SEQUENCE</scope>
    <source>
        <strain evidence="6">Hsosn_3</strain>
        <tissue evidence="6">Leaf</tissue>
    </source>
</reference>
<evidence type="ECO:0000256" key="3">
    <source>
        <dbReference type="ARBA" id="ARBA00022737"/>
    </source>
</evidence>
<dbReference type="InterPro" id="IPR023213">
    <property type="entry name" value="CAT-like_dom_sf"/>
</dbReference>
<feature type="repeat" description="WD" evidence="5">
    <location>
        <begin position="37"/>
        <end position="78"/>
    </location>
</feature>
<dbReference type="Proteomes" id="UP001237642">
    <property type="component" value="Unassembled WGS sequence"/>
</dbReference>
<keyword evidence="4" id="KW-0539">Nucleus</keyword>
<dbReference type="PRINTS" id="PR00320">
    <property type="entry name" value="GPROTEINBRPT"/>
</dbReference>
<dbReference type="GO" id="GO:0032040">
    <property type="term" value="C:small-subunit processome"/>
    <property type="evidence" value="ECO:0007669"/>
    <property type="project" value="TreeGrafter"/>
</dbReference>
<name>A0AAD8N9Q8_9APIA</name>
<dbReference type="InterPro" id="IPR001680">
    <property type="entry name" value="WD40_rpt"/>
</dbReference>
<comment type="subcellular location">
    <subcellularLocation>
        <location evidence="1">Nucleus</location>
    </subcellularLocation>
</comment>
<dbReference type="Gene3D" id="3.30.559.10">
    <property type="entry name" value="Chloramphenicol acetyltransferase-like domain"/>
    <property type="match status" value="1"/>
</dbReference>
<evidence type="ECO:0000256" key="1">
    <source>
        <dbReference type="ARBA" id="ARBA00004123"/>
    </source>
</evidence>
<dbReference type="AlphaFoldDB" id="A0AAD8N9Q8"/>
<evidence type="ECO:0000313" key="6">
    <source>
        <dbReference type="EMBL" id="KAK1400816.1"/>
    </source>
</evidence>
<organism evidence="6 7">
    <name type="scientific">Heracleum sosnowskyi</name>
    <dbReference type="NCBI Taxonomy" id="360622"/>
    <lineage>
        <taxon>Eukaryota</taxon>
        <taxon>Viridiplantae</taxon>
        <taxon>Streptophyta</taxon>
        <taxon>Embryophyta</taxon>
        <taxon>Tracheophyta</taxon>
        <taxon>Spermatophyta</taxon>
        <taxon>Magnoliopsida</taxon>
        <taxon>eudicotyledons</taxon>
        <taxon>Gunneridae</taxon>
        <taxon>Pentapetalae</taxon>
        <taxon>asterids</taxon>
        <taxon>campanulids</taxon>
        <taxon>Apiales</taxon>
        <taxon>Apiaceae</taxon>
        <taxon>Apioideae</taxon>
        <taxon>apioid superclade</taxon>
        <taxon>Tordylieae</taxon>
        <taxon>Tordyliinae</taxon>
        <taxon>Heracleum</taxon>
    </lineage>
</organism>
<dbReference type="PANTHER" id="PTHR19865:SF0">
    <property type="entry name" value="U3 SMALL NUCLEOLAR RNA-INTERACTING PROTEIN 2"/>
    <property type="match status" value="1"/>
</dbReference>
<dbReference type="InterPro" id="IPR015943">
    <property type="entry name" value="WD40/YVTN_repeat-like_dom_sf"/>
</dbReference>
<protein>
    <submittedName>
        <fullName evidence="6">Uncharacterized protein</fullName>
    </submittedName>
</protein>
<evidence type="ECO:0000313" key="7">
    <source>
        <dbReference type="Proteomes" id="UP001237642"/>
    </source>
</evidence>
<dbReference type="PANTHER" id="PTHR19865">
    <property type="entry name" value="U3 SMALL NUCLEOLAR RNA INTERACTING PROTEIN 2"/>
    <property type="match status" value="1"/>
</dbReference>
<dbReference type="InterPro" id="IPR036322">
    <property type="entry name" value="WD40_repeat_dom_sf"/>
</dbReference>
<keyword evidence="2 5" id="KW-0853">WD repeat</keyword>
<dbReference type="InterPro" id="IPR039241">
    <property type="entry name" value="Rrp9-like"/>
</dbReference>
<dbReference type="PROSITE" id="PS50294">
    <property type="entry name" value="WD_REPEATS_REGION"/>
    <property type="match status" value="1"/>
</dbReference>
<gene>
    <name evidence="6" type="ORF">POM88_000421</name>
</gene>
<proteinExistence type="predicted"/>
<dbReference type="Pfam" id="PF00400">
    <property type="entry name" value="WD40"/>
    <property type="match status" value="4"/>
</dbReference>
<keyword evidence="3" id="KW-0677">Repeat</keyword>